<gene>
    <name evidence="3" type="ORF">GDO81_008787</name>
</gene>
<protein>
    <submittedName>
        <fullName evidence="3">Uncharacterized protein</fullName>
    </submittedName>
</protein>
<evidence type="ECO:0000256" key="1">
    <source>
        <dbReference type="SAM" id="MobiDB-lite"/>
    </source>
</evidence>
<keyword evidence="2" id="KW-0812">Transmembrane</keyword>
<dbReference type="AlphaFoldDB" id="A0AAV7CI48"/>
<keyword evidence="2" id="KW-0472">Membrane</keyword>
<dbReference type="EMBL" id="WNYA01000003">
    <property type="protein sequence ID" value="KAG8584346.1"/>
    <property type="molecule type" value="Genomic_DNA"/>
</dbReference>
<feature type="non-terminal residue" evidence="3">
    <location>
        <position position="137"/>
    </location>
</feature>
<evidence type="ECO:0000256" key="2">
    <source>
        <dbReference type="SAM" id="Phobius"/>
    </source>
</evidence>
<keyword evidence="4" id="KW-1185">Reference proteome</keyword>
<proteinExistence type="predicted"/>
<feature type="transmembrane region" description="Helical" evidence="2">
    <location>
        <begin position="111"/>
        <end position="132"/>
    </location>
</feature>
<accession>A0AAV7CI48</accession>
<sequence>VRIALEGDLSQSVSAAGRRRRRWRRRRKASPTTSSSNRHGHTPGSGAPQAPLQLCVGKMAVTLDTIKTMGFLIFKMVLRFAFMVVNNTVAIPSYVLYLIALQPLRLIDSRLFWYIEGVMFKWLLAMVASWGWTAGYT</sequence>
<comment type="caution">
    <text evidence="3">The sequence shown here is derived from an EMBL/GenBank/DDBJ whole genome shotgun (WGS) entry which is preliminary data.</text>
</comment>
<keyword evidence="2" id="KW-1133">Transmembrane helix</keyword>
<organism evidence="3 4">
    <name type="scientific">Engystomops pustulosus</name>
    <name type="common">Tungara frog</name>
    <name type="synonym">Physalaemus pustulosus</name>
    <dbReference type="NCBI Taxonomy" id="76066"/>
    <lineage>
        <taxon>Eukaryota</taxon>
        <taxon>Metazoa</taxon>
        <taxon>Chordata</taxon>
        <taxon>Craniata</taxon>
        <taxon>Vertebrata</taxon>
        <taxon>Euteleostomi</taxon>
        <taxon>Amphibia</taxon>
        <taxon>Batrachia</taxon>
        <taxon>Anura</taxon>
        <taxon>Neobatrachia</taxon>
        <taxon>Hyloidea</taxon>
        <taxon>Leptodactylidae</taxon>
        <taxon>Leiuperinae</taxon>
        <taxon>Engystomops</taxon>
    </lineage>
</organism>
<evidence type="ECO:0000313" key="3">
    <source>
        <dbReference type="EMBL" id="KAG8584346.1"/>
    </source>
</evidence>
<feature type="transmembrane region" description="Helical" evidence="2">
    <location>
        <begin position="77"/>
        <end position="99"/>
    </location>
</feature>
<feature type="non-terminal residue" evidence="3">
    <location>
        <position position="1"/>
    </location>
</feature>
<name>A0AAV7CI48_ENGPU</name>
<feature type="region of interest" description="Disordered" evidence="1">
    <location>
        <begin position="16"/>
        <end position="49"/>
    </location>
</feature>
<reference evidence="3" key="1">
    <citation type="thesis" date="2020" institute="ProQuest LLC" country="789 East Eisenhower Parkway, Ann Arbor, MI, USA">
        <title>Comparative Genomics and Chromosome Evolution.</title>
        <authorList>
            <person name="Mudd A.B."/>
        </authorList>
    </citation>
    <scope>NUCLEOTIDE SEQUENCE</scope>
    <source>
        <strain evidence="3">237g6f4</strain>
        <tissue evidence="3">Blood</tissue>
    </source>
</reference>
<feature type="compositionally biased region" description="Basic residues" evidence="1">
    <location>
        <begin position="17"/>
        <end position="29"/>
    </location>
</feature>
<evidence type="ECO:0000313" key="4">
    <source>
        <dbReference type="Proteomes" id="UP000824782"/>
    </source>
</evidence>
<dbReference type="Proteomes" id="UP000824782">
    <property type="component" value="Unassembled WGS sequence"/>
</dbReference>